<dbReference type="CDD" id="cd01948">
    <property type="entry name" value="EAL"/>
    <property type="match status" value="1"/>
</dbReference>
<dbReference type="PROSITE" id="PS50887">
    <property type="entry name" value="GGDEF"/>
    <property type="match status" value="1"/>
</dbReference>
<name>A0A6M0Q608_9BACI</name>
<evidence type="ECO:0000259" key="3">
    <source>
        <dbReference type="PROSITE" id="PS50887"/>
    </source>
</evidence>
<organism evidence="4 5">
    <name type="scientific">Bacillus mesophilus</name>
    <dbReference type="NCBI Taxonomy" id="1808955"/>
    <lineage>
        <taxon>Bacteria</taxon>
        <taxon>Bacillati</taxon>
        <taxon>Bacillota</taxon>
        <taxon>Bacilli</taxon>
        <taxon>Bacillales</taxon>
        <taxon>Bacillaceae</taxon>
        <taxon>Bacillus</taxon>
    </lineage>
</organism>
<dbReference type="Pfam" id="PF00990">
    <property type="entry name" value="GGDEF"/>
    <property type="match status" value="1"/>
</dbReference>
<keyword evidence="1" id="KW-1133">Transmembrane helix</keyword>
<feature type="domain" description="EAL" evidence="2">
    <location>
        <begin position="316"/>
        <end position="568"/>
    </location>
</feature>
<feature type="transmembrane region" description="Helical" evidence="1">
    <location>
        <begin position="45"/>
        <end position="66"/>
    </location>
</feature>
<dbReference type="NCBIfam" id="TIGR00254">
    <property type="entry name" value="GGDEF"/>
    <property type="match status" value="1"/>
</dbReference>
<feature type="transmembrane region" description="Helical" evidence="1">
    <location>
        <begin position="87"/>
        <end position="104"/>
    </location>
</feature>
<reference evidence="4 5" key="1">
    <citation type="submission" date="2020-02" db="EMBL/GenBank/DDBJ databases">
        <title>Bacillus aquiflavi sp. nov., isolated from yellow water of strong flavor Chinese baijiu in Yibin region of China.</title>
        <authorList>
            <person name="Xie J."/>
        </authorList>
    </citation>
    <scope>NUCLEOTIDE SEQUENCE [LARGE SCALE GENOMIC DNA]</scope>
    <source>
        <strain evidence="4 5">SA4</strain>
    </source>
</reference>
<proteinExistence type="predicted"/>
<protein>
    <submittedName>
        <fullName evidence="4">EAL domain-containing protein</fullName>
    </submittedName>
</protein>
<evidence type="ECO:0000313" key="5">
    <source>
        <dbReference type="Proteomes" id="UP000481043"/>
    </source>
</evidence>
<evidence type="ECO:0000256" key="1">
    <source>
        <dbReference type="SAM" id="Phobius"/>
    </source>
</evidence>
<evidence type="ECO:0000313" key="4">
    <source>
        <dbReference type="EMBL" id="NEY71724.1"/>
    </source>
</evidence>
<dbReference type="InterPro" id="IPR029787">
    <property type="entry name" value="Nucleotide_cyclase"/>
</dbReference>
<dbReference type="InterPro" id="IPR052155">
    <property type="entry name" value="Biofilm_reg_signaling"/>
</dbReference>
<dbReference type="Pfam" id="PF00563">
    <property type="entry name" value="EAL"/>
    <property type="match status" value="1"/>
</dbReference>
<dbReference type="SMART" id="SM00267">
    <property type="entry name" value="GGDEF"/>
    <property type="match status" value="1"/>
</dbReference>
<dbReference type="PANTHER" id="PTHR44757:SF2">
    <property type="entry name" value="BIOFILM ARCHITECTURE MAINTENANCE PROTEIN MBAA"/>
    <property type="match status" value="1"/>
</dbReference>
<accession>A0A6M0Q608</accession>
<dbReference type="InterPro" id="IPR035919">
    <property type="entry name" value="EAL_sf"/>
</dbReference>
<gene>
    <name evidence="4" type="ORF">G4D63_08185</name>
</gene>
<dbReference type="CDD" id="cd01949">
    <property type="entry name" value="GGDEF"/>
    <property type="match status" value="1"/>
</dbReference>
<dbReference type="Gene3D" id="3.20.20.450">
    <property type="entry name" value="EAL domain"/>
    <property type="match status" value="1"/>
</dbReference>
<dbReference type="SUPFAM" id="SSF141868">
    <property type="entry name" value="EAL domain-like"/>
    <property type="match status" value="1"/>
</dbReference>
<dbReference type="SMART" id="SM00052">
    <property type="entry name" value="EAL"/>
    <property type="match status" value="1"/>
</dbReference>
<dbReference type="PANTHER" id="PTHR44757">
    <property type="entry name" value="DIGUANYLATE CYCLASE DGCP"/>
    <property type="match status" value="1"/>
</dbReference>
<dbReference type="Proteomes" id="UP000481043">
    <property type="component" value="Unassembled WGS sequence"/>
</dbReference>
<dbReference type="PROSITE" id="PS50883">
    <property type="entry name" value="EAL"/>
    <property type="match status" value="1"/>
</dbReference>
<comment type="caution">
    <text evidence="4">The sequence shown here is derived from an EMBL/GenBank/DDBJ whole genome shotgun (WGS) entry which is preliminary data.</text>
</comment>
<dbReference type="SUPFAM" id="SSF55073">
    <property type="entry name" value="Nucleotide cyclase"/>
    <property type="match status" value="1"/>
</dbReference>
<dbReference type="Gene3D" id="3.30.70.270">
    <property type="match status" value="1"/>
</dbReference>
<feature type="transmembrane region" description="Helical" evidence="1">
    <location>
        <begin position="110"/>
        <end position="130"/>
    </location>
</feature>
<dbReference type="AlphaFoldDB" id="A0A6M0Q608"/>
<keyword evidence="1" id="KW-0472">Membrane</keyword>
<feature type="domain" description="GGDEF" evidence="3">
    <location>
        <begin position="175"/>
        <end position="307"/>
    </location>
</feature>
<keyword evidence="1" id="KW-0812">Transmembrane</keyword>
<dbReference type="FunFam" id="3.30.70.270:FF:000001">
    <property type="entry name" value="Diguanylate cyclase domain protein"/>
    <property type="match status" value="1"/>
</dbReference>
<dbReference type="InterPro" id="IPR001633">
    <property type="entry name" value="EAL_dom"/>
</dbReference>
<dbReference type="InterPro" id="IPR000160">
    <property type="entry name" value="GGDEF_dom"/>
</dbReference>
<sequence>MINLYYLSKYSVKRKLLRLVLVGFFLQVLADSIFAHQTILGTYQTGGFIDVIWLLSLLLIGYSGYYSLRTPLQQQDEILEEEVKDTFLPYISVLILLVFVMYSYKWEFNALSIGFTIIFLMIIARLHFIFKKNQRLINEYRFLAFHDPLTGLNNRSSFKNDLNSLLKIFDGNQDRSISLMLVDLDGFKNINDSLGHYIGDLLLKETAVRLQKCIGNTNMVYRLGGDEFIIILPHTTKEEATFIAKGILNDFSTSFLIQEHELNITPSIGITLYPQNGENGETLFKEADVALYQVKENGRNNFYFYNSVLNDRNIRKLKIETEIKKAIEKNQLEIFYQPKFDLKTKTIVGMEALLRWRHPELGNISPFEFIPIAEETGCIDYIGEWVLEHACRQNKTWQDQGYPPLCVSVNASVRQFQNGDFVEMVNRILVESKLKPQYLEIEITESIMQNIIESKRVLNGLRALGVKASLDDFGTGYSSLHVLKDLPIDTIKIDKSFIDDVTDYRHQSVVKSIIDIGMNLNLNVVAEGIERKEQVEMLLEYECTIGQGYFFSKPVPVKSFEDLLKNELHRTYT</sequence>
<dbReference type="EMBL" id="JAAIWM010000002">
    <property type="protein sequence ID" value="NEY71724.1"/>
    <property type="molecule type" value="Genomic_DNA"/>
</dbReference>
<keyword evidence="5" id="KW-1185">Reference proteome</keyword>
<evidence type="ECO:0000259" key="2">
    <source>
        <dbReference type="PROSITE" id="PS50883"/>
    </source>
</evidence>
<dbReference type="InterPro" id="IPR043128">
    <property type="entry name" value="Rev_trsase/Diguanyl_cyclase"/>
</dbReference>